<evidence type="ECO:0000313" key="3">
    <source>
        <dbReference type="Proteomes" id="UP000316598"/>
    </source>
</evidence>
<dbReference type="SUPFAM" id="SSF52172">
    <property type="entry name" value="CheY-like"/>
    <property type="match status" value="1"/>
</dbReference>
<dbReference type="InterPro" id="IPR016024">
    <property type="entry name" value="ARM-type_fold"/>
</dbReference>
<dbReference type="Gene3D" id="3.40.50.2300">
    <property type="match status" value="1"/>
</dbReference>
<gene>
    <name evidence="2" type="ORF">Pla22_17390</name>
</gene>
<evidence type="ECO:0008006" key="4">
    <source>
        <dbReference type="Google" id="ProtNLM"/>
    </source>
</evidence>
<protein>
    <recommendedName>
        <fullName evidence="4">Response regulatory domain-containing protein</fullName>
    </recommendedName>
</protein>
<dbReference type="OrthoDB" id="230059at2"/>
<sequence length="668" mass="72337" precursor="true">MKRAAVVPCRFSLLTLVTLATACGGFSIFVPATLVAQDDPFAEAGGAGDIFGGGDLDFGAPTGGADTTDAISDLTTEAELSPLVAQLIQLATKGPIDRAKAINSLAKIGRWNEVNQALNQLDLAKTPASAQAEMGRLIGPSQYIRINQEASVSDEAKAKLQALAKAANEYTTSDKRLDAAILDLSSTSETKRLAAARTLFEGGNAAIRQITNRIISLDPNQDTSETRNKLLRVLRRFDGQAMAPLQRHALYGERQQRARAAAALASIGDRNFIADYVAAAFAADSLDFERQAGMRAITRLHGKSISNGAAIRFLIDDLAGKRQMAQSVPRGQAIETCWSCSSVGCEDLQIIETTSFLSAYRDAVDAAARLKRVANLTPELASLVLATEVEYRIAVDSDWGMASEVDQLAQSLPFEFDDSLLDQTLSSAVQNQNEILSLGMVRLIAEIRATSPSVTGYADPLLLTGMSSPSSLVQLATSAHPRVRYEAAILVSKLAGSEAYPGSSEVRRTLSEMVGLQDRPAAILVETRPDVILQMEQILTDLGYDVTVVPDVNRLQRAIRKGGDLRLILSKMQLSDLPPVELLDIVRRSPRARNVPVVFFGDHDLSLQTSIRENRWDATTVQMATPRTVAAFDPLNESVGRLSQFDSLSTLDRRMLRQQAIEQLDLDR</sequence>
<keyword evidence="1" id="KW-0732">Signal</keyword>
<dbReference type="SUPFAM" id="SSF48371">
    <property type="entry name" value="ARM repeat"/>
    <property type="match status" value="1"/>
</dbReference>
<dbReference type="EMBL" id="SJPI01000001">
    <property type="protein sequence ID" value="TWT54104.1"/>
    <property type="molecule type" value="Genomic_DNA"/>
</dbReference>
<accession>A0A5C5WT52</accession>
<comment type="caution">
    <text evidence="2">The sequence shown here is derived from an EMBL/GenBank/DDBJ whole genome shotgun (WGS) entry which is preliminary data.</text>
</comment>
<evidence type="ECO:0000313" key="2">
    <source>
        <dbReference type="EMBL" id="TWT54104.1"/>
    </source>
</evidence>
<evidence type="ECO:0000256" key="1">
    <source>
        <dbReference type="SAM" id="SignalP"/>
    </source>
</evidence>
<dbReference type="AlphaFoldDB" id="A0A5C5WT52"/>
<dbReference type="Proteomes" id="UP000316598">
    <property type="component" value="Unassembled WGS sequence"/>
</dbReference>
<name>A0A5C5WT52_9BACT</name>
<proteinExistence type="predicted"/>
<reference evidence="2 3" key="1">
    <citation type="submission" date="2019-02" db="EMBL/GenBank/DDBJ databases">
        <title>Deep-cultivation of Planctomycetes and their phenomic and genomic characterization uncovers novel biology.</title>
        <authorList>
            <person name="Wiegand S."/>
            <person name="Jogler M."/>
            <person name="Boedeker C."/>
            <person name="Pinto D."/>
            <person name="Vollmers J."/>
            <person name="Rivas-Marin E."/>
            <person name="Kohn T."/>
            <person name="Peeters S.H."/>
            <person name="Heuer A."/>
            <person name="Rast P."/>
            <person name="Oberbeckmann S."/>
            <person name="Bunk B."/>
            <person name="Jeske O."/>
            <person name="Meyerdierks A."/>
            <person name="Storesund J.E."/>
            <person name="Kallscheuer N."/>
            <person name="Luecker S."/>
            <person name="Lage O.M."/>
            <person name="Pohl T."/>
            <person name="Merkel B.J."/>
            <person name="Hornburger P."/>
            <person name="Mueller R.-W."/>
            <person name="Bruemmer F."/>
            <person name="Labrenz M."/>
            <person name="Spormann A.M."/>
            <person name="Op Den Camp H."/>
            <person name="Overmann J."/>
            <person name="Amann R."/>
            <person name="Jetten M.S.M."/>
            <person name="Mascher T."/>
            <person name="Medema M.H."/>
            <person name="Devos D.P."/>
            <person name="Kaster A.-K."/>
            <person name="Ovreas L."/>
            <person name="Rohde M."/>
            <person name="Galperin M.Y."/>
            <person name="Jogler C."/>
        </authorList>
    </citation>
    <scope>NUCLEOTIDE SEQUENCE [LARGE SCALE GENOMIC DNA]</scope>
    <source>
        <strain evidence="2 3">Pla22</strain>
    </source>
</reference>
<organism evidence="2 3">
    <name type="scientific">Rubripirellula amarantea</name>
    <dbReference type="NCBI Taxonomy" id="2527999"/>
    <lineage>
        <taxon>Bacteria</taxon>
        <taxon>Pseudomonadati</taxon>
        <taxon>Planctomycetota</taxon>
        <taxon>Planctomycetia</taxon>
        <taxon>Pirellulales</taxon>
        <taxon>Pirellulaceae</taxon>
        <taxon>Rubripirellula</taxon>
    </lineage>
</organism>
<feature type="signal peptide" evidence="1">
    <location>
        <begin position="1"/>
        <end position="22"/>
    </location>
</feature>
<dbReference type="InterPro" id="IPR011006">
    <property type="entry name" value="CheY-like_superfamily"/>
</dbReference>
<dbReference type="PROSITE" id="PS51257">
    <property type="entry name" value="PROKAR_LIPOPROTEIN"/>
    <property type="match status" value="1"/>
</dbReference>
<feature type="chain" id="PRO_5023038492" description="Response regulatory domain-containing protein" evidence="1">
    <location>
        <begin position="23"/>
        <end position="668"/>
    </location>
</feature>
<keyword evidence="3" id="KW-1185">Reference proteome</keyword>
<dbReference type="RefSeq" id="WP_146514200.1">
    <property type="nucleotide sequence ID" value="NZ_SJPI01000001.1"/>
</dbReference>